<dbReference type="PANTHER" id="PTHR47357:SF4">
    <property type="entry name" value="MYOSIN HEAVY CHAIN-LIKE PROTEIN"/>
    <property type="match status" value="1"/>
</dbReference>
<feature type="domain" description="NAB" evidence="4">
    <location>
        <begin position="1"/>
        <end position="67"/>
    </location>
</feature>
<dbReference type="Proteomes" id="UP001054252">
    <property type="component" value="Unassembled WGS sequence"/>
</dbReference>
<feature type="region of interest" description="Disordered" evidence="3">
    <location>
        <begin position="68"/>
        <end position="99"/>
    </location>
</feature>
<proteinExistence type="predicted"/>
<reference evidence="5 6" key="1">
    <citation type="journal article" date="2021" name="Commun. Biol.">
        <title>The genome of Shorea leprosula (Dipterocarpaceae) highlights the ecological relevance of drought in aseasonal tropical rainforests.</title>
        <authorList>
            <person name="Ng K.K.S."/>
            <person name="Kobayashi M.J."/>
            <person name="Fawcett J.A."/>
            <person name="Hatakeyama M."/>
            <person name="Paape T."/>
            <person name="Ng C.H."/>
            <person name="Ang C.C."/>
            <person name="Tnah L.H."/>
            <person name="Lee C.T."/>
            <person name="Nishiyama T."/>
            <person name="Sese J."/>
            <person name="O'Brien M.J."/>
            <person name="Copetti D."/>
            <person name="Mohd Noor M.I."/>
            <person name="Ong R.C."/>
            <person name="Putra M."/>
            <person name="Sireger I.Z."/>
            <person name="Indrioko S."/>
            <person name="Kosugi Y."/>
            <person name="Izuno A."/>
            <person name="Isagi Y."/>
            <person name="Lee S.L."/>
            <person name="Shimizu K.K."/>
        </authorList>
    </citation>
    <scope>NUCLEOTIDE SEQUENCE [LARGE SCALE GENOMIC DNA]</scope>
    <source>
        <strain evidence="5">214</strain>
    </source>
</reference>
<evidence type="ECO:0000256" key="3">
    <source>
        <dbReference type="SAM" id="MobiDB-lite"/>
    </source>
</evidence>
<protein>
    <recommendedName>
        <fullName evidence="4">NAB domain-containing protein</fullName>
    </recommendedName>
</protein>
<dbReference type="GO" id="GO:0005856">
    <property type="term" value="C:cytoskeleton"/>
    <property type="evidence" value="ECO:0007669"/>
    <property type="project" value="TreeGrafter"/>
</dbReference>
<gene>
    <name evidence="5" type="ORF">SLEP1_g40427</name>
</gene>
<sequence length="772" mass="89572">MELEGNIADVEKKVAKILKLIKNKDKFKKDGFPRELKKETELVRLVEDFHKQYQSLFALYGNLKAESEKKARGRKGKERFSTSTSSSESEYYSSEDTENNRSCLKSERLKAALSKIHDAETTNKKLRNEVDEQAKELASLVKTSEVPENQESGQRTDLEDQLTSLKNELESLYCQKRDLEAQLVFKAAEAKQLGEKNKVMEAQVLELQLMAKRGDGCTDLLNEPGDNKDNLSFKVVELMEQVSILQSEVDSLRAEKSMFEETLICRGDETLKQYLESMHNKQAELEVLLEKRTKEMSQYLFQIKTLKEDLARKTTLEQKMLEKEGLLVQVMDLELEVETFCKQKNDVEEQMRSKICETSQLKDDKEDLQDKILELEGLSQEEGNQPSNQKNCQAGDEASVQIVTLKAHADYLQQELDSLKTRNHQLELHLEGERQEHSQRLSQMEDQNMTLTSKIAEQQRILNEQEKTINKFLEDSKQVKRWSWSTGTSNSKVNHHVLERKMEVLAEEFRKKLEDNIRLLHQRIRVAEKMHYENKENFRKTTEKFEQENEALKERLAIYEAESKKLRATLEPGIKVAGKTHYENEENNRKTKETFEQENTVLKERLASYEAESKKLRVTLEPGINALVGLDLAIRKLEDNGNFLTRISNVKNGLVLAKNWASGKNNEIKQLESNMNSVVAQLDDKEEQELLLREKVWNLEALLRKEVGEKLNLIEEVNQLEKRIKDKDDKLSGLGEEKREAIRQLCLLIDYHRCRYNGLKELISIANVINRT</sequence>
<feature type="coiled-coil region" evidence="2">
    <location>
        <begin position="235"/>
        <end position="291"/>
    </location>
</feature>
<comment type="caution">
    <text evidence="5">The sequence shown here is derived from an EMBL/GenBank/DDBJ whole genome shotgun (WGS) entry which is preliminary data.</text>
</comment>
<evidence type="ECO:0000313" key="5">
    <source>
        <dbReference type="EMBL" id="GKV31761.1"/>
    </source>
</evidence>
<dbReference type="PANTHER" id="PTHR47357">
    <property type="entry name" value="COP1-INTERACTIVE PROTEIN 1"/>
    <property type="match status" value="1"/>
</dbReference>
<evidence type="ECO:0000259" key="4">
    <source>
        <dbReference type="PROSITE" id="PS51774"/>
    </source>
</evidence>
<organism evidence="5 6">
    <name type="scientific">Rubroshorea leprosula</name>
    <dbReference type="NCBI Taxonomy" id="152421"/>
    <lineage>
        <taxon>Eukaryota</taxon>
        <taxon>Viridiplantae</taxon>
        <taxon>Streptophyta</taxon>
        <taxon>Embryophyta</taxon>
        <taxon>Tracheophyta</taxon>
        <taxon>Spermatophyta</taxon>
        <taxon>Magnoliopsida</taxon>
        <taxon>eudicotyledons</taxon>
        <taxon>Gunneridae</taxon>
        <taxon>Pentapetalae</taxon>
        <taxon>rosids</taxon>
        <taxon>malvids</taxon>
        <taxon>Malvales</taxon>
        <taxon>Dipterocarpaceae</taxon>
        <taxon>Rubroshorea</taxon>
    </lineage>
</organism>
<feature type="compositionally biased region" description="Low complexity" evidence="3">
    <location>
        <begin position="81"/>
        <end position="94"/>
    </location>
</feature>
<name>A0AAV5L3J0_9ROSI</name>
<feature type="coiled-coil region" evidence="2">
    <location>
        <begin position="510"/>
        <end position="619"/>
    </location>
</feature>
<dbReference type="InterPro" id="IPR011684">
    <property type="entry name" value="NAB"/>
</dbReference>
<dbReference type="AlphaFoldDB" id="A0AAV5L3J0"/>
<evidence type="ECO:0000313" key="6">
    <source>
        <dbReference type="Proteomes" id="UP001054252"/>
    </source>
</evidence>
<evidence type="ECO:0000256" key="1">
    <source>
        <dbReference type="ARBA" id="ARBA00023054"/>
    </source>
</evidence>
<feature type="coiled-coil region" evidence="2">
    <location>
        <begin position="661"/>
        <end position="737"/>
    </location>
</feature>
<dbReference type="GO" id="GO:0005200">
    <property type="term" value="F:structural constituent of cytoskeleton"/>
    <property type="evidence" value="ECO:0007669"/>
    <property type="project" value="TreeGrafter"/>
</dbReference>
<feature type="coiled-coil region" evidence="2">
    <location>
        <begin position="316"/>
        <end position="475"/>
    </location>
</feature>
<keyword evidence="1 2" id="KW-0175">Coiled coil</keyword>
<accession>A0AAV5L3J0</accession>
<keyword evidence="6" id="KW-1185">Reference proteome</keyword>
<feature type="coiled-coil region" evidence="2">
    <location>
        <begin position="109"/>
        <end position="196"/>
    </location>
</feature>
<evidence type="ECO:0000256" key="2">
    <source>
        <dbReference type="SAM" id="Coils"/>
    </source>
</evidence>
<dbReference type="GO" id="GO:0003779">
    <property type="term" value="F:actin binding"/>
    <property type="evidence" value="ECO:0007669"/>
    <property type="project" value="InterPro"/>
</dbReference>
<dbReference type="PROSITE" id="PS51774">
    <property type="entry name" value="NAB"/>
    <property type="match status" value="1"/>
</dbReference>
<dbReference type="Pfam" id="PF07765">
    <property type="entry name" value="KIP1"/>
    <property type="match status" value="1"/>
</dbReference>
<dbReference type="EMBL" id="BPVZ01000092">
    <property type="protein sequence ID" value="GKV31761.1"/>
    <property type="molecule type" value="Genomic_DNA"/>
</dbReference>